<dbReference type="NCBIfam" id="TIGR02666">
    <property type="entry name" value="moaA"/>
    <property type="match status" value="1"/>
</dbReference>
<dbReference type="SUPFAM" id="SSF102114">
    <property type="entry name" value="Radical SAM enzymes"/>
    <property type="match status" value="1"/>
</dbReference>
<dbReference type="InterPro" id="IPR010505">
    <property type="entry name" value="MoaA_twitch"/>
</dbReference>
<evidence type="ECO:0000256" key="3">
    <source>
        <dbReference type="ARBA" id="ARBA00022691"/>
    </source>
</evidence>
<feature type="binding site" evidence="12">
    <location>
        <begin position="277"/>
        <end position="279"/>
    </location>
    <ligand>
        <name>GTP</name>
        <dbReference type="ChEBI" id="CHEBI:37565"/>
    </ligand>
</feature>
<dbReference type="InterPro" id="IPR058240">
    <property type="entry name" value="rSAM_sf"/>
</dbReference>
<comment type="similarity">
    <text evidence="12">Belongs to the radical SAM superfamily. MoaA family.</text>
</comment>
<dbReference type="Pfam" id="PF06463">
    <property type="entry name" value="Mob_synth_C"/>
    <property type="match status" value="1"/>
</dbReference>
<evidence type="ECO:0000256" key="2">
    <source>
        <dbReference type="ARBA" id="ARBA00022485"/>
    </source>
</evidence>
<feature type="binding site" evidence="12">
    <location>
        <position position="272"/>
    </location>
    <ligand>
        <name>[4Fe-4S] cluster</name>
        <dbReference type="ChEBI" id="CHEBI:49883"/>
        <label>2</label>
        <note>4Fe-4S-substrate</note>
    </ligand>
</feature>
<dbReference type="UniPathway" id="UPA00344"/>
<feature type="binding site" evidence="12">
    <location>
        <position position="170"/>
    </location>
    <ligand>
        <name>GTP</name>
        <dbReference type="ChEBI" id="CHEBI:37565"/>
    </ligand>
</feature>
<dbReference type="GO" id="GO:1904047">
    <property type="term" value="F:S-adenosyl-L-methionine binding"/>
    <property type="evidence" value="ECO:0007669"/>
    <property type="project" value="UniProtKB-UniRule"/>
</dbReference>
<dbReference type="Pfam" id="PF04055">
    <property type="entry name" value="Radical_SAM"/>
    <property type="match status" value="1"/>
</dbReference>
<dbReference type="InterPro" id="IPR040064">
    <property type="entry name" value="MoaA-like"/>
</dbReference>
<dbReference type="InterPro" id="IPR007197">
    <property type="entry name" value="rSAM"/>
</dbReference>
<comment type="subunit">
    <text evidence="12">Monomer and homodimer.</text>
</comment>
<evidence type="ECO:0000256" key="11">
    <source>
        <dbReference type="ARBA" id="ARBA00048697"/>
    </source>
</evidence>
<dbReference type="HAMAP" id="MF_01225_B">
    <property type="entry name" value="MoaA_B"/>
    <property type="match status" value="1"/>
</dbReference>
<feature type="binding site" evidence="12">
    <location>
        <position position="204"/>
    </location>
    <ligand>
        <name>S-adenosyl-L-methionine</name>
        <dbReference type="ChEBI" id="CHEBI:59789"/>
    </ligand>
</feature>
<keyword evidence="2 12" id="KW-0004">4Fe-4S</keyword>
<dbReference type="GO" id="GO:0006777">
    <property type="term" value="P:Mo-molybdopterin cofactor biosynthetic process"/>
    <property type="evidence" value="ECO:0007669"/>
    <property type="project" value="UniProtKB-UniRule"/>
</dbReference>
<dbReference type="CDD" id="cd21117">
    <property type="entry name" value="Twitch_MoaA"/>
    <property type="match status" value="1"/>
</dbReference>
<dbReference type="GO" id="GO:0046872">
    <property type="term" value="F:metal ion binding"/>
    <property type="evidence" value="ECO:0007669"/>
    <property type="project" value="UniProtKB-KW"/>
</dbReference>
<keyword evidence="15" id="KW-1185">Reference proteome</keyword>
<feature type="binding site" evidence="12">
    <location>
        <position position="30"/>
    </location>
    <ligand>
        <name>[4Fe-4S] cluster</name>
        <dbReference type="ChEBI" id="CHEBI:49883"/>
        <label>1</label>
        <note>4Fe-4S-S-AdoMet</note>
    </ligand>
</feature>
<feature type="domain" description="Radical SAM core" evidence="13">
    <location>
        <begin position="14"/>
        <end position="236"/>
    </location>
</feature>
<dbReference type="PROSITE" id="PS01305">
    <property type="entry name" value="MOAA_NIFB_PQQE"/>
    <property type="match status" value="1"/>
</dbReference>
<evidence type="ECO:0000256" key="4">
    <source>
        <dbReference type="ARBA" id="ARBA00022723"/>
    </source>
</evidence>
<feature type="binding site" evidence="12">
    <location>
        <position position="34"/>
    </location>
    <ligand>
        <name>[4Fe-4S] cluster</name>
        <dbReference type="ChEBI" id="CHEBI:49883"/>
        <label>1</label>
        <note>4Fe-4S-S-AdoMet</note>
    </ligand>
</feature>
<dbReference type="CDD" id="cd01335">
    <property type="entry name" value="Radical_SAM"/>
    <property type="match status" value="1"/>
</dbReference>
<comment type="catalytic activity">
    <reaction evidence="11 12">
        <text>GTP + AH2 + S-adenosyl-L-methionine = (8S)-3',8-cyclo-7,8-dihydroguanosine 5'-triphosphate + 5'-deoxyadenosine + L-methionine + A + H(+)</text>
        <dbReference type="Rhea" id="RHEA:49576"/>
        <dbReference type="ChEBI" id="CHEBI:13193"/>
        <dbReference type="ChEBI" id="CHEBI:15378"/>
        <dbReference type="ChEBI" id="CHEBI:17319"/>
        <dbReference type="ChEBI" id="CHEBI:17499"/>
        <dbReference type="ChEBI" id="CHEBI:37565"/>
        <dbReference type="ChEBI" id="CHEBI:57844"/>
        <dbReference type="ChEBI" id="CHEBI:59789"/>
        <dbReference type="ChEBI" id="CHEBI:131766"/>
        <dbReference type="EC" id="4.1.99.22"/>
    </reaction>
</comment>
<reference evidence="14 15" key="1">
    <citation type="submission" date="2018-02" db="EMBL/GenBank/DDBJ databases">
        <authorList>
            <person name="Cohen D.B."/>
            <person name="Kent A.D."/>
        </authorList>
    </citation>
    <scope>NUCLEOTIDE SEQUENCE [LARGE SCALE GENOMIC DNA]</scope>
    <source>
        <strain evidence="14">1</strain>
    </source>
</reference>
<evidence type="ECO:0000256" key="8">
    <source>
        <dbReference type="ARBA" id="ARBA00023134"/>
    </source>
</evidence>
<feature type="binding site" evidence="12">
    <location>
        <position position="37"/>
    </location>
    <ligand>
        <name>[4Fe-4S] cluster</name>
        <dbReference type="ChEBI" id="CHEBI:49883"/>
        <label>1</label>
        <note>4Fe-4S-S-AdoMet</note>
    </ligand>
</feature>
<evidence type="ECO:0000256" key="6">
    <source>
        <dbReference type="ARBA" id="ARBA00023004"/>
    </source>
</evidence>
<keyword evidence="6 12" id="KW-0408">Iron</keyword>
<proteinExistence type="inferred from homology"/>
<dbReference type="EC" id="4.1.99.22" evidence="1 12"/>
<name>A0A2N9JN01_9ACTN</name>
<dbReference type="InterPro" id="IPR013483">
    <property type="entry name" value="MoaA"/>
</dbReference>
<accession>A0A2N9JN01</accession>
<keyword evidence="8 12" id="KW-0342">GTP-binding</keyword>
<dbReference type="GO" id="GO:0005525">
    <property type="term" value="F:GTP binding"/>
    <property type="evidence" value="ECO:0007669"/>
    <property type="project" value="UniProtKB-UniRule"/>
</dbReference>
<dbReference type="InterPro" id="IPR000385">
    <property type="entry name" value="MoaA_NifB_PqqE_Fe-S-bd_CS"/>
</dbReference>
<feature type="binding site" evidence="12">
    <location>
        <position position="78"/>
    </location>
    <ligand>
        <name>S-adenosyl-L-methionine</name>
        <dbReference type="ChEBI" id="CHEBI:59789"/>
    </ligand>
</feature>
<keyword evidence="9 12" id="KW-0501">Molybdenum cofactor biosynthesis</keyword>
<dbReference type="AlphaFoldDB" id="A0A2N9JN01"/>
<protein>
    <recommendedName>
        <fullName evidence="1 12">GTP 3',8-cyclase</fullName>
        <ecNumber evidence="1 12">4.1.99.22</ecNumber>
    </recommendedName>
    <alternativeName>
        <fullName evidence="12">Molybdenum cofactor biosynthesis protein A</fullName>
    </alternativeName>
</protein>
<dbReference type="InterPro" id="IPR013785">
    <property type="entry name" value="Aldolase_TIM"/>
</dbReference>
<dbReference type="PANTHER" id="PTHR22960">
    <property type="entry name" value="MOLYBDOPTERIN COFACTOR SYNTHESIS PROTEIN A"/>
    <property type="match status" value="1"/>
</dbReference>
<dbReference type="RefSeq" id="WP_105187369.1">
    <property type="nucleotide sequence ID" value="NZ_BAAAGO010000016.1"/>
</dbReference>
<keyword evidence="3 12" id="KW-0949">S-adenosyl-L-methionine</keyword>
<keyword evidence="10 12" id="KW-0456">Lyase</keyword>
<comment type="cofactor">
    <cofactor evidence="12">
        <name>[4Fe-4S] cluster</name>
        <dbReference type="ChEBI" id="CHEBI:49883"/>
    </cofactor>
    <text evidence="12">Binds 2 [4Fe-4S] clusters. Binds 1 [4Fe-4S] cluster coordinated with 3 cysteines and an exchangeable S-adenosyl-L-methionine and 1 [4Fe-4S] cluster coordinated with 3 cysteines and the GTP-derived substrate.</text>
</comment>
<dbReference type="InterPro" id="IPR050105">
    <property type="entry name" value="MoCo_biosynth_MoaA/MoaC"/>
</dbReference>
<keyword evidence="4 12" id="KW-0479">Metal-binding</keyword>
<dbReference type="PROSITE" id="PS51918">
    <property type="entry name" value="RADICAL_SAM"/>
    <property type="match status" value="1"/>
</dbReference>
<feature type="binding site" evidence="12">
    <location>
        <position position="109"/>
    </location>
    <ligand>
        <name>GTP</name>
        <dbReference type="ChEBI" id="CHEBI:37565"/>
    </ligand>
</feature>
<feature type="binding site" evidence="12">
    <location>
        <position position="275"/>
    </location>
    <ligand>
        <name>[4Fe-4S] cluster</name>
        <dbReference type="ChEBI" id="CHEBI:49883"/>
        <label>2</label>
        <note>4Fe-4S-substrate</note>
    </ligand>
</feature>
<feature type="binding site" evidence="12">
    <location>
        <position position="289"/>
    </location>
    <ligand>
        <name>[4Fe-4S] cluster</name>
        <dbReference type="ChEBI" id="CHEBI:49883"/>
        <label>2</label>
        <note>4Fe-4S-substrate</note>
    </ligand>
</feature>
<evidence type="ECO:0000313" key="15">
    <source>
        <dbReference type="Proteomes" id="UP000238164"/>
    </source>
</evidence>
<dbReference type="PANTHER" id="PTHR22960:SF0">
    <property type="entry name" value="MOLYBDENUM COFACTOR BIOSYNTHESIS PROTEIN 1"/>
    <property type="match status" value="1"/>
</dbReference>
<gene>
    <name evidence="12 14" type="primary">moaA</name>
    <name evidence="14" type="ORF">MPLG2_3951</name>
</gene>
<evidence type="ECO:0000256" key="12">
    <source>
        <dbReference type="HAMAP-Rule" id="MF_01225"/>
    </source>
</evidence>
<evidence type="ECO:0000256" key="10">
    <source>
        <dbReference type="ARBA" id="ARBA00023239"/>
    </source>
</evidence>
<comment type="function">
    <text evidence="12">Catalyzes the cyclization of GTP to (8S)-3',8-cyclo-7,8-dihydroguanosine 5'-triphosphate.</text>
</comment>
<dbReference type="SFLD" id="SFLDG01067">
    <property type="entry name" value="SPASM/twitch_domain_containing"/>
    <property type="match status" value="1"/>
</dbReference>
<comment type="pathway">
    <text evidence="12">Cofactor biosynthesis; molybdopterin biosynthesis.</text>
</comment>
<organism evidence="14 15">
    <name type="scientific">Micropruina glycogenica</name>
    <dbReference type="NCBI Taxonomy" id="75385"/>
    <lineage>
        <taxon>Bacteria</taxon>
        <taxon>Bacillati</taxon>
        <taxon>Actinomycetota</taxon>
        <taxon>Actinomycetes</taxon>
        <taxon>Propionibacteriales</taxon>
        <taxon>Nocardioidaceae</taxon>
        <taxon>Micropruina</taxon>
    </lineage>
</organism>
<dbReference type="EMBL" id="LT985188">
    <property type="protein sequence ID" value="SPD88981.1"/>
    <property type="molecule type" value="Genomic_DNA"/>
</dbReference>
<dbReference type="SMART" id="SM00729">
    <property type="entry name" value="Elp3"/>
    <property type="match status" value="1"/>
</dbReference>
<dbReference type="GO" id="GO:0061798">
    <property type="term" value="F:GTP 3',8'-cyclase activity"/>
    <property type="evidence" value="ECO:0007669"/>
    <property type="project" value="UniProtKB-UniRule"/>
</dbReference>
<keyword evidence="7 12" id="KW-0411">Iron-sulfur</keyword>
<evidence type="ECO:0000256" key="1">
    <source>
        <dbReference type="ARBA" id="ARBA00012167"/>
    </source>
</evidence>
<evidence type="ECO:0000256" key="7">
    <source>
        <dbReference type="ARBA" id="ARBA00023014"/>
    </source>
</evidence>
<dbReference type="GO" id="GO:0061799">
    <property type="term" value="F:cyclic pyranopterin monophosphate synthase activity"/>
    <property type="evidence" value="ECO:0007669"/>
    <property type="project" value="TreeGrafter"/>
</dbReference>
<dbReference type="SFLD" id="SFLDG01386">
    <property type="entry name" value="main_SPASM_domain-containing"/>
    <property type="match status" value="1"/>
</dbReference>
<evidence type="ECO:0000259" key="13">
    <source>
        <dbReference type="PROSITE" id="PS51918"/>
    </source>
</evidence>
<dbReference type="SFLD" id="SFLDS00029">
    <property type="entry name" value="Radical_SAM"/>
    <property type="match status" value="1"/>
</dbReference>
<dbReference type="SFLD" id="SFLDG01383">
    <property type="entry name" value="cyclic_pyranopterin_phosphate"/>
    <property type="match status" value="1"/>
</dbReference>
<feature type="binding site" evidence="12">
    <location>
        <position position="74"/>
    </location>
    <ligand>
        <name>GTP</name>
        <dbReference type="ChEBI" id="CHEBI:37565"/>
    </ligand>
</feature>
<keyword evidence="5 12" id="KW-0547">Nucleotide-binding</keyword>
<evidence type="ECO:0000313" key="14">
    <source>
        <dbReference type="EMBL" id="SPD88981.1"/>
    </source>
</evidence>
<dbReference type="OrthoDB" id="9763993at2"/>
<dbReference type="GO" id="GO:0051539">
    <property type="term" value="F:4 iron, 4 sulfur cluster binding"/>
    <property type="evidence" value="ECO:0007669"/>
    <property type="project" value="UniProtKB-UniRule"/>
</dbReference>
<evidence type="ECO:0000256" key="5">
    <source>
        <dbReference type="ARBA" id="ARBA00022741"/>
    </source>
</evidence>
<dbReference type="Gene3D" id="3.20.20.70">
    <property type="entry name" value="Aldolase class I"/>
    <property type="match status" value="1"/>
</dbReference>
<feature type="binding site" evidence="12">
    <location>
        <position position="133"/>
    </location>
    <ligand>
        <name>S-adenosyl-L-methionine</name>
        <dbReference type="ChEBI" id="CHEBI:59789"/>
    </ligand>
</feature>
<feature type="binding site" evidence="12">
    <location>
        <position position="36"/>
    </location>
    <ligand>
        <name>S-adenosyl-L-methionine</name>
        <dbReference type="ChEBI" id="CHEBI:59789"/>
    </ligand>
</feature>
<feature type="binding site" evidence="12">
    <location>
        <position position="23"/>
    </location>
    <ligand>
        <name>GTP</name>
        <dbReference type="ChEBI" id="CHEBI:37565"/>
    </ligand>
</feature>
<dbReference type="InterPro" id="IPR006638">
    <property type="entry name" value="Elp3/MiaA/NifB-like_rSAM"/>
</dbReference>
<dbReference type="Proteomes" id="UP000238164">
    <property type="component" value="Chromosome 1"/>
</dbReference>
<sequence>MTVGVRVPLRLADAHGRVATDLRVSLTDRCNLRCTYCMPADGLQWFPTDEVLTDAEVLRVLAIAVGQLGVTRIRFTGGEPLLRRSLEDIVAGSARLRTRGGGTPELSLTTNGIGLDKRVTALVAAGLNRVNVSLDSLDRDRYAALARRDRLDAVLAGLAAAEAAGLLPVKVNAVIMRGHNEADVVPLAQFCLERRYQLRYIEQMPMGPQHQWDRSQMVTQAEILALLGQRFDLAPAAEPRGSAPAELWRVAPDDRQPGGLLGVIPTVTGPFCAACDRTRITADGQIRTCLFSRTETDLRTPLRHGASDLELAELWARAQGLKAPAHGIGEPGFVQPTRTMSAIGG</sequence>
<dbReference type="KEGG" id="mgg:MPLG2_3951"/>
<evidence type="ECO:0000256" key="9">
    <source>
        <dbReference type="ARBA" id="ARBA00023150"/>
    </source>
</evidence>